<sequence>MIIIIVVVVVIFIVVINKGSSLLEVLSCFPELNRFIDGFRRVGRRVMIVSAIPIVENSIFYNPPLHHPHHPPHHHSHRHSRDNDSDKTDDDGGSLTKHSSDKNESFGTSSTQEGSQLEGKHKKNNEYVNEAFEDDITVSPLPPPLPTAATTNKSNLKTTDRETQSNSNKSHNNHLNQEYKDKSTTTKTKPTNKNNNQSQRAATTTTTNDTLSVLAALQHFISVDRMSFREARNVFLRAQYPLSLTGAVVSMLEFLERSMVLQRKRAEREFGQEVTNGSKGRSKIFLKIANSENIAENKTG</sequence>
<name>T1FK36_HELRO</name>
<accession>T1FK36</accession>
<reference evidence="2 4" key="2">
    <citation type="journal article" date="2013" name="Nature">
        <title>Insights into bilaterian evolution from three spiralian genomes.</title>
        <authorList>
            <person name="Simakov O."/>
            <person name="Marletaz F."/>
            <person name="Cho S.J."/>
            <person name="Edsinger-Gonzales E."/>
            <person name="Havlak P."/>
            <person name="Hellsten U."/>
            <person name="Kuo D.H."/>
            <person name="Larsson T."/>
            <person name="Lv J."/>
            <person name="Arendt D."/>
            <person name="Savage R."/>
            <person name="Osoegawa K."/>
            <person name="de Jong P."/>
            <person name="Grimwood J."/>
            <person name="Chapman J.A."/>
            <person name="Shapiro H."/>
            <person name="Aerts A."/>
            <person name="Otillar R.P."/>
            <person name="Terry A.Y."/>
            <person name="Boore J.L."/>
            <person name="Grigoriev I.V."/>
            <person name="Lindberg D.R."/>
            <person name="Seaver E.C."/>
            <person name="Weisblat D.A."/>
            <person name="Putnam N.H."/>
            <person name="Rokhsar D.S."/>
        </authorList>
    </citation>
    <scope>NUCLEOTIDE SEQUENCE</scope>
</reference>
<dbReference type="HOGENOM" id="CLU_928379_0_0_1"/>
<dbReference type="CTD" id="20209185"/>
<dbReference type="RefSeq" id="XP_009011552.1">
    <property type="nucleotide sequence ID" value="XM_009013304.1"/>
</dbReference>
<reference evidence="4" key="1">
    <citation type="submission" date="2012-12" db="EMBL/GenBank/DDBJ databases">
        <authorList>
            <person name="Hellsten U."/>
            <person name="Grimwood J."/>
            <person name="Chapman J.A."/>
            <person name="Shapiro H."/>
            <person name="Aerts A."/>
            <person name="Otillar R.P."/>
            <person name="Terry A.Y."/>
            <person name="Boore J.L."/>
            <person name="Simakov O."/>
            <person name="Marletaz F."/>
            <person name="Cho S.-J."/>
            <person name="Edsinger-Gonzales E."/>
            <person name="Havlak P."/>
            <person name="Kuo D.-H."/>
            <person name="Larsson T."/>
            <person name="Lv J."/>
            <person name="Arendt D."/>
            <person name="Savage R."/>
            <person name="Osoegawa K."/>
            <person name="de Jong P."/>
            <person name="Lindberg D.R."/>
            <person name="Seaver E.C."/>
            <person name="Weisblat D.A."/>
            <person name="Putnam N.H."/>
            <person name="Grigoriev I.V."/>
            <person name="Rokhsar D.S."/>
        </authorList>
    </citation>
    <scope>NUCLEOTIDE SEQUENCE</scope>
</reference>
<dbReference type="KEGG" id="hro:HELRODRAFT_183716"/>
<dbReference type="EnsemblMetazoa" id="HelroT183716">
    <property type="protein sequence ID" value="HelroP183716"/>
    <property type="gene ID" value="HelroG183716"/>
</dbReference>
<feature type="compositionally biased region" description="Low complexity" evidence="1">
    <location>
        <begin position="165"/>
        <end position="176"/>
    </location>
</feature>
<gene>
    <name evidence="3" type="primary">20209185</name>
    <name evidence="2" type="ORF">HELRODRAFT_183716</name>
</gene>
<feature type="compositionally biased region" description="Basic residues" evidence="1">
    <location>
        <begin position="66"/>
        <end position="80"/>
    </location>
</feature>
<dbReference type="Proteomes" id="UP000015101">
    <property type="component" value="Unassembled WGS sequence"/>
</dbReference>
<dbReference type="EMBL" id="AMQM01008960">
    <property type="status" value="NOT_ANNOTATED_CDS"/>
    <property type="molecule type" value="Genomic_DNA"/>
</dbReference>
<feature type="compositionally biased region" description="Low complexity" evidence="1">
    <location>
        <begin position="185"/>
        <end position="206"/>
    </location>
</feature>
<dbReference type="AlphaFoldDB" id="T1FK36"/>
<feature type="region of interest" description="Disordered" evidence="1">
    <location>
        <begin position="136"/>
        <end position="206"/>
    </location>
</feature>
<organism evidence="3 4">
    <name type="scientific">Helobdella robusta</name>
    <name type="common">Californian leech</name>
    <dbReference type="NCBI Taxonomy" id="6412"/>
    <lineage>
        <taxon>Eukaryota</taxon>
        <taxon>Metazoa</taxon>
        <taxon>Spiralia</taxon>
        <taxon>Lophotrochozoa</taxon>
        <taxon>Annelida</taxon>
        <taxon>Clitellata</taxon>
        <taxon>Hirudinea</taxon>
        <taxon>Rhynchobdellida</taxon>
        <taxon>Glossiphoniidae</taxon>
        <taxon>Helobdella</taxon>
    </lineage>
</organism>
<feature type="region of interest" description="Disordered" evidence="1">
    <location>
        <begin position="65"/>
        <end position="120"/>
    </location>
</feature>
<evidence type="ECO:0000313" key="3">
    <source>
        <dbReference type="EnsemblMetazoa" id="HelroP183716"/>
    </source>
</evidence>
<dbReference type="InParanoid" id="T1FK36"/>
<protein>
    <submittedName>
        <fullName evidence="2 3">Uncharacterized protein</fullName>
    </submittedName>
</protein>
<dbReference type="EMBL" id="KB095884">
    <property type="protein sequence ID" value="ESO10345.1"/>
    <property type="molecule type" value="Genomic_DNA"/>
</dbReference>
<keyword evidence="4" id="KW-1185">Reference proteome</keyword>
<evidence type="ECO:0000256" key="1">
    <source>
        <dbReference type="SAM" id="MobiDB-lite"/>
    </source>
</evidence>
<feature type="compositionally biased region" description="Polar residues" evidence="1">
    <location>
        <begin position="105"/>
        <end position="115"/>
    </location>
</feature>
<proteinExistence type="predicted"/>
<evidence type="ECO:0000313" key="2">
    <source>
        <dbReference type="EMBL" id="ESO10345.1"/>
    </source>
</evidence>
<dbReference type="GeneID" id="20209185"/>
<reference evidence="3" key="3">
    <citation type="submission" date="2015-06" db="UniProtKB">
        <authorList>
            <consortium name="EnsemblMetazoa"/>
        </authorList>
    </citation>
    <scope>IDENTIFICATION</scope>
</reference>
<evidence type="ECO:0000313" key="4">
    <source>
        <dbReference type="Proteomes" id="UP000015101"/>
    </source>
</evidence>